<evidence type="ECO:0000256" key="4">
    <source>
        <dbReference type="RuleBase" id="RU361173"/>
    </source>
</evidence>
<evidence type="ECO:0000313" key="9">
    <source>
        <dbReference type="EMBL" id="KAF3108590.1"/>
    </source>
</evidence>
<dbReference type="InterPro" id="IPR000182">
    <property type="entry name" value="GNAT_dom"/>
</dbReference>
<dbReference type="GO" id="GO:0016747">
    <property type="term" value="F:acyltransferase activity, transferring groups other than amino-acyl groups"/>
    <property type="evidence" value="ECO:0007669"/>
    <property type="project" value="InterPro"/>
</dbReference>
<dbReference type="CDD" id="cd04301">
    <property type="entry name" value="NAT_SF"/>
    <property type="match status" value="1"/>
</dbReference>
<evidence type="ECO:0000313" key="10">
    <source>
        <dbReference type="Proteomes" id="UP000475325"/>
    </source>
</evidence>
<dbReference type="Pfam" id="PF00544">
    <property type="entry name" value="Pectate_lyase_4"/>
    <property type="match status" value="1"/>
</dbReference>
<dbReference type="PROSITE" id="PS00562">
    <property type="entry name" value="CBM1_1"/>
    <property type="match status" value="1"/>
</dbReference>
<dbReference type="EMBL" id="WIQW01000008">
    <property type="protein sequence ID" value="KAF3108590.1"/>
    <property type="molecule type" value="Genomic_DNA"/>
</dbReference>
<feature type="domain" description="N-acetyltransferase" evidence="8">
    <location>
        <begin position="466"/>
        <end position="656"/>
    </location>
</feature>
<evidence type="ECO:0000256" key="3">
    <source>
        <dbReference type="ARBA" id="ARBA00023239"/>
    </source>
</evidence>
<evidence type="ECO:0008006" key="11">
    <source>
        <dbReference type="Google" id="ProtNLM"/>
    </source>
</evidence>
<dbReference type="InterPro" id="IPR052777">
    <property type="entry name" value="Acetyltransferase_Enz"/>
</dbReference>
<keyword evidence="4" id="KW-0964">Secreted</keyword>
<evidence type="ECO:0000259" key="7">
    <source>
        <dbReference type="PROSITE" id="PS51164"/>
    </source>
</evidence>
<dbReference type="InterPro" id="IPR011050">
    <property type="entry name" value="Pectin_lyase_fold/virulence"/>
</dbReference>
<dbReference type="SUPFAM" id="SSF51126">
    <property type="entry name" value="Pectin lyase-like"/>
    <property type="match status" value="1"/>
</dbReference>
<dbReference type="GO" id="GO:0016829">
    <property type="term" value="F:lyase activity"/>
    <property type="evidence" value="ECO:0007669"/>
    <property type="project" value="UniProtKB-KW"/>
</dbReference>
<evidence type="ECO:0000256" key="1">
    <source>
        <dbReference type="ARBA" id="ARBA00010980"/>
    </source>
</evidence>
<gene>
    <name evidence="9" type="ORF">TWF102_010715</name>
</gene>
<dbReference type="InterPro" id="IPR035971">
    <property type="entry name" value="CBD_sf"/>
</dbReference>
<dbReference type="SMART" id="SM00236">
    <property type="entry name" value="fCBD"/>
    <property type="match status" value="1"/>
</dbReference>
<reference evidence="9 10" key="1">
    <citation type="submission" date="2019-06" db="EMBL/GenBank/DDBJ databases">
        <authorList>
            <person name="Palmer J.M."/>
        </authorList>
    </citation>
    <scope>NUCLEOTIDE SEQUENCE [LARGE SCALE GENOMIC DNA]</scope>
    <source>
        <strain evidence="9 10">TWF102</strain>
    </source>
</reference>
<accession>A0A7C8JBI7</accession>
<dbReference type="Gene3D" id="3.40.630.30">
    <property type="match status" value="1"/>
</dbReference>
<dbReference type="InterPro" id="IPR016181">
    <property type="entry name" value="Acyl_CoA_acyltransferase"/>
</dbReference>
<dbReference type="SUPFAM" id="SSF57180">
    <property type="entry name" value="Cellulose-binding domain"/>
    <property type="match status" value="1"/>
</dbReference>
<dbReference type="GO" id="GO:0000272">
    <property type="term" value="P:polysaccharide catabolic process"/>
    <property type="evidence" value="ECO:0007669"/>
    <property type="project" value="UniProtKB-KW"/>
</dbReference>
<dbReference type="GO" id="GO:0005576">
    <property type="term" value="C:extracellular region"/>
    <property type="evidence" value="ECO:0007669"/>
    <property type="project" value="UniProtKB-SubCell"/>
</dbReference>
<evidence type="ECO:0000259" key="8">
    <source>
        <dbReference type="PROSITE" id="PS51186"/>
    </source>
</evidence>
<protein>
    <recommendedName>
        <fullName evidence="11">CBM1 domain-containing protein</fullName>
    </recommendedName>
</protein>
<dbReference type="SMART" id="SM00656">
    <property type="entry name" value="Amb_all"/>
    <property type="match status" value="1"/>
</dbReference>
<comment type="similarity">
    <text evidence="1 4">Belongs to the polysaccharide lyase 1 family.</text>
</comment>
<keyword evidence="3 4" id="KW-0456">Lyase</keyword>
<feature type="domain" description="CBM1" evidence="7">
    <location>
        <begin position="19"/>
        <end position="55"/>
    </location>
</feature>
<dbReference type="AlphaFoldDB" id="A0A7C8JBI7"/>
<sequence>MGYSKKFVAALLLAPAALAQAPLYGQCGGQGWTGPTTCVSGSTCVYSNDWYSQCLPGAAVTTTAATRTTTASSAATTTSSSSNSNCQAAAHGFASLNGGTTGGNGGTVVVVNNWADLKKYATSSGKYVIKVSGKIVASPTGEEIKVANDKTIVGIGSTGEIYGGGFGLMNVKNIIIRNLKIGNTYDGDWEGKTHDWDGIQSDTSSNIWVDHCIFERGADGLIDLRLDSNYITISHVTFRNHNKVLGIGWTDNVITQATIHHCYFQNVGQRNPSADNLKYAHMYNNYLNNATSYGHYSRGKTNMRVENCYFEKVRNPLQRDDTAVLVASGNTYVSCTGSTAANSGTAFNPSSFYSYTLDSTANVPNIVKSEAQPKASICPKFLTTMYIYVYNDEEAYEVLYLLYRAYIIFRIPFASIYEFKKHTPPQDLASQLLTEKQASKRTESEMVQPEKPETAVPLTPAAALRFTISPAIRSDLPDVINLFTLYAESLHIDLSFQSFTEELAGLPGKYAQPTGEILVARRAPKSTELNGDRETHSSSQSGDAIKDIPAEALGCVAVRPIIIAPPFDAGFDANTKKCEMKRLYTLPSTRGRGVGKELINEVLRVAVELGYDEMYLDTLASMGAALAAYEKVGFTRTKAYYHNPNEDVVFLVKKLKVEE</sequence>
<keyword evidence="4" id="KW-0119">Carbohydrate metabolism</keyword>
<dbReference type="SUPFAM" id="SSF55729">
    <property type="entry name" value="Acyl-CoA N-acyltransferases (Nat)"/>
    <property type="match status" value="1"/>
</dbReference>
<name>A0A7C8JBI7_ORBOL</name>
<evidence type="ECO:0000256" key="5">
    <source>
        <dbReference type="SAM" id="MobiDB-lite"/>
    </source>
</evidence>
<dbReference type="Proteomes" id="UP000475325">
    <property type="component" value="Unassembled WGS sequence"/>
</dbReference>
<dbReference type="InterPro" id="IPR012334">
    <property type="entry name" value="Pectin_lyas_fold"/>
</dbReference>
<feature type="region of interest" description="Disordered" evidence="5">
    <location>
        <begin position="522"/>
        <end position="543"/>
    </location>
</feature>
<proteinExistence type="inferred from homology"/>
<dbReference type="Pfam" id="PF00583">
    <property type="entry name" value="Acetyltransf_1"/>
    <property type="match status" value="1"/>
</dbReference>
<dbReference type="PROSITE" id="PS51186">
    <property type="entry name" value="GNAT"/>
    <property type="match status" value="1"/>
</dbReference>
<organism evidence="9 10">
    <name type="scientific">Orbilia oligospora</name>
    <name type="common">Nematode-trapping fungus</name>
    <name type="synonym">Arthrobotrys oligospora</name>
    <dbReference type="NCBI Taxonomy" id="2813651"/>
    <lineage>
        <taxon>Eukaryota</taxon>
        <taxon>Fungi</taxon>
        <taxon>Dikarya</taxon>
        <taxon>Ascomycota</taxon>
        <taxon>Pezizomycotina</taxon>
        <taxon>Orbiliomycetes</taxon>
        <taxon>Orbiliales</taxon>
        <taxon>Orbiliaceae</taxon>
        <taxon>Orbilia</taxon>
    </lineage>
</organism>
<comment type="subcellular location">
    <subcellularLocation>
        <location evidence="4">Secreted</location>
    </subcellularLocation>
</comment>
<keyword evidence="4" id="KW-0624">Polysaccharide degradation</keyword>
<dbReference type="GO" id="GO:0030248">
    <property type="term" value="F:cellulose binding"/>
    <property type="evidence" value="ECO:0007669"/>
    <property type="project" value="InterPro"/>
</dbReference>
<dbReference type="PROSITE" id="PS51164">
    <property type="entry name" value="CBM1_2"/>
    <property type="match status" value="1"/>
</dbReference>
<comment type="caution">
    <text evidence="9">The sequence shown here is derived from an EMBL/GenBank/DDBJ whole genome shotgun (WGS) entry which is preliminary data.</text>
</comment>
<keyword evidence="2 6" id="KW-0732">Signal</keyword>
<dbReference type="PANTHER" id="PTHR43305:SF1">
    <property type="entry name" value="FAMILY N-ACETYLTRANSFERASE, PUTATIVE (AFU_ORTHOLOGUE AFUA_2G01380)-RELATED"/>
    <property type="match status" value="1"/>
</dbReference>
<dbReference type="Gene3D" id="2.160.20.10">
    <property type="entry name" value="Single-stranded right-handed beta-helix, Pectin lyase-like"/>
    <property type="match status" value="1"/>
</dbReference>
<dbReference type="InterPro" id="IPR000254">
    <property type="entry name" value="CBD"/>
</dbReference>
<evidence type="ECO:0000256" key="2">
    <source>
        <dbReference type="ARBA" id="ARBA00022729"/>
    </source>
</evidence>
<feature type="signal peptide" evidence="6">
    <location>
        <begin position="1"/>
        <end position="19"/>
    </location>
</feature>
<dbReference type="Pfam" id="PF00734">
    <property type="entry name" value="CBM_1"/>
    <property type="match status" value="1"/>
</dbReference>
<evidence type="ECO:0000256" key="6">
    <source>
        <dbReference type="SAM" id="SignalP"/>
    </source>
</evidence>
<dbReference type="InterPro" id="IPR002022">
    <property type="entry name" value="Pec_lyase"/>
</dbReference>
<feature type="chain" id="PRO_5028900303" description="CBM1 domain-containing protein" evidence="6">
    <location>
        <begin position="20"/>
        <end position="659"/>
    </location>
</feature>
<dbReference type="PANTHER" id="PTHR43305">
    <property type="entry name" value="FAMILY N-ACETYLTRANSFERASE, PUTATIVE (AFU_ORTHOLOGUE AFUA_2G01380)-RELATED"/>
    <property type="match status" value="1"/>
</dbReference>